<dbReference type="InterPro" id="IPR007730">
    <property type="entry name" value="SPOR-like_dom"/>
</dbReference>
<comment type="function">
    <text evidence="4">Lytic transglycosylase with a strong preference for naked glycan strands that lack stem peptides.</text>
</comment>
<keyword evidence="4" id="KW-0564">Palmitate</keyword>
<dbReference type="SUPFAM" id="SSF110997">
    <property type="entry name" value="Sporulation related repeat"/>
    <property type="match status" value="1"/>
</dbReference>
<keyword evidence="2 4" id="KW-0456">Lyase</keyword>
<dbReference type="PROSITE" id="PS51724">
    <property type="entry name" value="SPOR"/>
    <property type="match status" value="1"/>
</dbReference>
<dbReference type="Proteomes" id="UP000664761">
    <property type="component" value="Unassembled WGS sequence"/>
</dbReference>
<keyword evidence="4" id="KW-1003">Cell membrane</keyword>
<dbReference type="EC" id="4.2.2.-" evidence="4"/>
<dbReference type="InterPro" id="IPR036908">
    <property type="entry name" value="RlpA-like_sf"/>
</dbReference>
<dbReference type="InterPro" id="IPR009009">
    <property type="entry name" value="RlpA-like_DPBB"/>
</dbReference>
<feature type="domain" description="SPOR" evidence="6">
    <location>
        <begin position="258"/>
        <end position="336"/>
    </location>
</feature>
<dbReference type="RefSeq" id="WP_207047262.1">
    <property type="nucleotide sequence ID" value="NZ_JAFLNC010000005.1"/>
</dbReference>
<dbReference type="EMBL" id="JAFLNC010000005">
    <property type="protein sequence ID" value="MBO0334946.1"/>
    <property type="molecule type" value="Genomic_DNA"/>
</dbReference>
<dbReference type="Pfam" id="PF03330">
    <property type="entry name" value="DPBB_1"/>
    <property type="match status" value="1"/>
</dbReference>
<keyword evidence="3 4" id="KW-0961">Cell wall biogenesis/degradation</keyword>
<dbReference type="PANTHER" id="PTHR34183">
    <property type="entry name" value="ENDOLYTIC PEPTIDOGLYCAN TRANSGLYCOSYLASE RLPA"/>
    <property type="match status" value="1"/>
</dbReference>
<dbReference type="InterPro" id="IPR036680">
    <property type="entry name" value="SPOR-like_sf"/>
</dbReference>
<evidence type="ECO:0000259" key="6">
    <source>
        <dbReference type="PROSITE" id="PS51724"/>
    </source>
</evidence>
<protein>
    <recommendedName>
        <fullName evidence="4">Endolytic peptidoglycan transglycosylase RlpA</fullName>
        <ecNumber evidence="4">4.2.2.-</ecNumber>
    </recommendedName>
</protein>
<proteinExistence type="inferred from homology"/>
<comment type="similarity">
    <text evidence="4 5">Belongs to the RlpA family.</text>
</comment>
<dbReference type="Gene3D" id="2.40.40.10">
    <property type="entry name" value="RlpA-like domain"/>
    <property type="match status" value="1"/>
</dbReference>
<keyword evidence="4" id="KW-0449">Lipoprotein</keyword>
<comment type="subcellular location">
    <subcellularLocation>
        <location evidence="4">Cell membrane</location>
        <topology evidence="4">Lipid-anchor</topology>
    </subcellularLocation>
</comment>
<dbReference type="PROSITE" id="PS51257">
    <property type="entry name" value="PROKAR_LIPOPROTEIN"/>
    <property type="match status" value="1"/>
</dbReference>
<comment type="caution">
    <text evidence="7">The sequence shown here is derived from an EMBL/GenBank/DDBJ whole genome shotgun (WGS) entry which is preliminary data.</text>
</comment>
<dbReference type="InterPro" id="IPR034718">
    <property type="entry name" value="RlpA"/>
</dbReference>
<reference evidence="7 8" key="1">
    <citation type="submission" date="2021-03" db="EMBL/GenBank/DDBJ databases">
        <title>Sneathiella sp. CAU 1612 isolated from Kang Won-do.</title>
        <authorList>
            <person name="Kim W."/>
        </authorList>
    </citation>
    <scope>NUCLEOTIDE SEQUENCE [LARGE SCALE GENOMIC DNA]</scope>
    <source>
        <strain evidence="7 8">CAU 1612</strain>
    </source>
</reference>
<keyword evidence="8" id="KW-1185">Reference proteome</keyword>
<evidence type="ECO:0000256" key="5">
    <source>
        <dbReference type="RuleBase" id="RU003495"/>
    </source>
</evidence>
<evidence type="ECO:0000256" key="2">
    <source>
        <dbReference type="ARBA" id="ARBA00023239"/>
    </source>
</evidence>
<organism evidence="7 8">
    <name type="scientific">Sneathiella sedimenti</name>
    <dbReference type="NCBI Taxonomy" id="2816034"/>
    <lineage>
        <taxon>Bacteria</taxon>
        <taxon>Pseudomonadati</taxon>
        <taxon>Pseudomonadota</taxon>
        <taxon>Alphaproteobacteria</taxon>
        <taxon>Sneathiellales</taxon>
        <taxon>Sneathiellaceae</taxon>
        <taxon>Sneathiella</taxon>
    </lineage>
</organism>
<dbReference type="Gene3D" id="3.30.70.1070">
    <property type="entry name" value="Sporulation related repeat"/>
    <property type="match status" value="1"/>
</dbReference>
<sequence length="336" mass="35865">MKKFAPNSGILALLATALLIGGCSEVNLLSYGAKKYHATHEQANPTVDENGIDRGLPKLGKPYEVAGIWYYPKVDNSYDETGIASWYGEPFHGRKTANGAIYDMHQLTAAHKTLPLPSDVRVTNLENGRSIIVTVNDRGPFAHSRIIDLSYRAAQLLGMVEKGTAKVRVQIINGSNDLDQKIIAKPETPMNEQNNVAAAPQAKVVSNTLAPPPNIKSAPLPEIQSLPAPTATTATATGTQVASTSAYSAPTPTVSVSPITGSEIFIQAGAFIDYNNANILSARLSAMGPTKVSQVLVNGQDFYRVRVGPVQDIDKADQLLADLINTGHADARIIVE</sequence>
<accession>A0ABS3FA15</accession>
<evidence type="ECO:0000256" key="1">
    <source>
        <dbReference type="ARBA" id="ARBA00022729"/>
    </source>
</evidence>
<gene>
    <name evidence="4" type="primary">rlpA</name>
    <name evidence="7" type="ORF">J0X12_15075</name>
</gene>
<evidence type="ECO:0000256" key="3">
    <source>
        <dbReference type="ARBA" id="ARBA00023316"/>
    </source>
</evidence>
<keyword evidence="4" id="KW-0472">Membrane</keyword>
<dbReference type="HAMAP" id="MF_02071">
    <property type="entry name" value="RlpA"/>
    <property type="match status" value="1"/>
</dbReference>
<keyword evidence="1" id="KW-0732">Signal</keyword>
<dbReference type="NCBIfam" id="TIGR00413">
    <property type="entry name" value="rlpA"/>
    <property type="match status" value="1"/>
</dbReference>
<name>A0ABS3FA15_9PROT</name>
<dbReference type="SUPFAM" id="SSF50685">
    <property type="entry name" value="Barwin-like endoglucanases"/>
    <property type="match status" value="1"/>
</dbReference>
<dbReference type="InterPro" id="IPR012997">
    <property type="entry name" value="RplA"/>
</dbReference>
<dbReference type="Pfam" id="PF05036">
    <property type="entry name" value="SPOR"/>
    <property type="match status" value="1"/>
</dbReference>
<evidence type="ECO:0000313" key="7">
    <source>
        <dbReference type="EMBL" id="MBO0334946.1"/>
    </source>
</evidence>
<dbReference type="CDD" id="cd22268">
    <property type="entry name" value="DPBB_RlpA-like"/>
    <property type="match status" value="1"/>
</dbReference>
<evidence type="ECO:0000256" key="4">
    <source>
        <dbReference type="HAMAP-Rule" id="MF_02071"/>
    </source>
</evidence>
<dbReference type="PANTHER" id="PTHR34183:SF1">
    <property type="entry name" value="ENDOLYTIC PEPTIDOGLYCAN TRANSGLYCOSYLASE RLPA"/>
    <property type="match status" value="1"/>
</dbReference>
<evidence type="ECO:0000313" key="8">
    <source>
        <dbReference type="Proteomes" id="UP000664761"/>
    </source>
</evidence>